<sequence>MSHLFPNVRRKLFCNTTEPLLPAVDHEVLGPMMLAPTNNIATPVPTQENRVPVLTANHEDPDFWSYLQASFHVEFKFEQNPTLDLGANQQFESPAKTTVAWGQTKQEAIPKDIQNAKSPSDDAYVQDLNL</sequence>
<gene>
    <name evidence="1" type="ORF">C1H46_016094</name>
</gene>
<organism evidence="1 2">
    <name type="scientific">Malus baccata</name>
    <name type="common">Siberian crab apple</name>
    <name type="synonym">Pyrus baccata</name>
    <dbReference type="NCBI Taxonomy" id="106549"/>
    <lineage>
        <taxon>Eukaryota</taxon>
        <taxon>Viridiplantae</taxon>
        <taxon>Streptophyta</taxon>
        <taxon>Embryophyta</taxon>
        <taxon>Tracheophyta</taxon>
        <taxon>Spermatophyta</taxon>
        <taxon>Magnoliopsida</taxon>
        <taxon>eudicotyledons</taxon>
        <taxon>Gunneridae</taxon>
        <taxon>Pentapetalae</taxon>
        <taxon>rosids</taxon>
        <taxon>fabids</taxon>
        <taxon>Rosales</taxon>
        <taxon>Rosaceae</taxon>
        <taxon>Amygdaloideae</taxon>
        <taxon>Maleae</taxon>
        <taxon>Malus</taxon>
    </lineage>
</organism>
<keyword evidence="2" id="KW-1185">Reference proteome</keyword>
<reference evidence="1 2" key="1">
    <citation type="journal article" date="2019" name="G3 (Bethesda)">
        <title>Sequencing of a Wild Apple (Malus baccata) Genome Unravels the Differences Between Cultivated and Wild Apple Species Regarding Disease Resistance and Cold Tolerance.</title>
        <authorList>
            <person name="Chen X."/>
        </authorList>
    </citation>
    <scope>NUCLEOTIDE SEQUENCE [LARGE SCALE GENOMIC DNA]</scope>
    <source>
        <strain evidence="2">cv. Shandingzi</strain>
        <tissue evidence="1">Leaves</tissue>
    </source>
</reference>
<dbReference type="AlphaFoldDB" id="A0A540MHS1"/>
<proteinExistence type="predicted"/>
<name>A0A540MHS1_MALBA</name>
<dbReference type="EMBL" id="VIEB01000255">
    <property type="protein sequence ID" value="TQD98273.1"/>
    <property type="molecule type" value="Genomic_DNA"/>
</dbReference>
<evidence type="ECO:0000313" key="1">
    <source>
        <dbReference type="EMBL" id="TQD98273.1"/>
    </source>
</evidence>
<evidence type="ECO:0000313" key="2">
    <source>
        <dbReference type="Proteomes" id="UP000315295"/>
    </source>
</evidence>
<comment type="caution">
    <text evidence="1">The sequence shown here is derived from an EMBL/GenBank/DDBJ whole genome shotgun (WGS) entry which is preliminary data.</text>
</comment>
<protein>
    <submittedName>
        <fullName evidence="1">Uncharacterized protein</fullName>
    </submittedName>
</protein>
<dbReference type="Proteomes" id="UP000315295">
    <property type="component" value="Unassembled WGS sequence"/>
</dbReference>
<accession>A0A540MHS1</accession>